<protein>
    <submittedName>
        <fullName evidence="6">Helix-turn-helix domain-containing protein</fullName>
    </submittedName>
</protein>
<dbReference type="PROSITE" id="PS01124">
    <property type="entry name" value="HTH_ARAC_FAMILY_2"/>
    <property type="match status" value="1"/>
</dbReference>
<keyword evidence="3" id="KW-0804">Transcription</keyword>
<keyword evidence="2" id="KW-0238">DNA-binding</keyword>
<evidence type="ECO:0000256" key="1">
    <source>
        <dbReference type="ARBA" id="ARBA00023015"/>
    </source>
</evidence>
<keyword evidence="7" id="KW-1185">Reference proteome</keyword>
<evidence type="ECO:0000313" key="7">
    <source>
        <dbReference type="Proteomes" id="UP001589647"/>
    </source>
</evidence>
<dbReference type="RefSeq" id="WP_379478538.1">
    <property type="nucleotide sequence ID" value="NZ_JBHMEI010000001.1"/>
</dbReference>
<dbReference type="InterPro" id="IPR050204">
    <property type="entry name" value="AraC_XylS_family_regulators"/>
</dbReference>
<gene>
    <name evidence="6" type="ORF">ACFFV7_01395</name>
</gene>
<evidence type="ECO:0000259" key="5">
    <source>
        <dbReference type="PROSITE" id="PS01124"/>
    </source>
</evidence>
<dbReference type="PROSITE" id="PS00041">
    <property type="entry name" value="HTH_ARAC_FAMILY_1"/>
    <property type="match status" value="1"/>
</dbReference>
<evidence type="ECO:0000256" key="3">
    <source>
        <dbReference type="ARBA" id="ARBA00023163"/>
    </source>
</evidence>
<comment type="caution">
    <text evidence="6">The sequence shown here is derived from an EMBL/GenBank/DDBJ whole genome shotgun (WGS) entry which is preliminary data.</text>
</comment>
<dbReference type="PANTHER" id="PTHR46796:SF2">
    <property type="entry name" value="TRANSCRIPTIONAL REGULATORY PROTEIN"/>
    <property type="match status" value="1"/>
</dbReference>
<reference evidence="6 7" key="1">
    <citation type="submission" date="2024-09" db="EMBL/GenBank/DDBJ databases">
        <authorList>
            <person name="Sun Q."/>
            <person name="Mori K."/>
        </authorList>
    </citation>
    <scope>NUCLEOTIDE SEQUENCE [LARGE SCALE GENOMIC DNA]</scope>
    <source>
        <strain evidence="6 7">CCM 3426</strain>
    </source>
</reference>
<dbReference type="Proteomes" id="UP001589647">
    <property type="component" value="Unassembled WGS sequence"/>
</dbReference>
<sequence length="337" mass="35630">MRSSKPLARGKGFSLDVVTCVDDHRGWSPAEAGRHHRMVLVHRGAFRRMADGRPAAVDPTMAYLGTPGQEERFAHPAGGDVCTSLSLSPGLWRRLAGDDTPLARSTVYVDARLELAHRSLLASARAGDPDFALVESLLSLVSTTLDQLALTPTPATPSHTTGRTESVPSPATDRTENAPSPATGRGESAPSTPPGSAARPGAVPRHHAPAVRSRPAAPHPGRVTARSPRAVADAAREAIAADHPAAGGLLPLAELLSVSPYQLSRAFTRELGVSLTHYRNRVRVSRALDRLESGEPSLAALAADLGFADQAHLTRTVRRHLGHTPTALRRLLASPVL</sequence>
<dbReference type="InterPro" id="IPR018060">
    <property type="entry name" value="HTH_AraC"/>
</dbReference>
<accession>A0ABV5I5V3</accession>
<feature type="compositionally biased region" description="Polar residues" evidence="4">
    <location>
        <begin position="156"/>
        <end position="169"/>
    </location>
</feature>
<name>A0ABV5I5V3_9ACTN</name>
<feature type="region of interest" description="Disordered" evidence="4">
    <location>
        <begin position="151"/>
        <end position="227"/>
    </location>
</feature>
<dbReference type="Pfam" id="PF12833">
    <property type="entry name" value="HTH_18"/>
    <property type="match status" value="1"/>
</dbReference>
<organism evidence="6 7">
    <name type="scientific">Nonomuraea spiralis</name>
    <dbReference type="NCBI Taxonomy" id="46182"/>
    <lineage>
        <taxon>Bacteria</taxon>
        <taxon>Bacillati</taxon>
        <taxon>Actinomycetota</taxon>
        <taxon>Actinomycetes</taxon>
        <taxon>Streptosporangiales</taxon>
        <taxon>Streptosporangiaceae</taxon>
        <taxon>Nonomuraea</taxon>
    </lineage>
</organism>
<dbReference type="PANTHER" id="PTHR46796">
    <property type="entry name" value="HTH-TYPE TRANSCRIPTIONAL ACTIVATOR RHAS-RELATED"/>
    <property type="match status" value="1"/>
</dbReference>
<keyword evidence="1" id="KW-0805">Transcription regulation</keyword>
<dbReference type="SUPFAM" id="SSF46689">
    <property type="entry name" value="Homeodomain-like"/>
    <property type="match status" value="1"/>
</dbReference>
<dbReference type="SMART" id="SM00342">
    <property type="entry name" value="HTH_ARAC"/>
    <property type="match status" value="1"/>
</dbReference>
<evidence type="ECO:0000256" key="4">
    <source>
        <dbReference type="SAM" id="MobiDB-lite"/>
    </source>
</evidence>
<proteinExistence type="predicted"/>
<dbReference type="EMBL" id="JBHMEI010000001">
    <property type="protein sequence ID" value="MFB9199831.1"/>
    <property type="molecule type" value="Genomic_DNA"/>
</dbReference>
<dbReference type="InterPro" id="IPR018062">
    <property type="entry name" value="HTH_AraC-typ_CS"/>
</dbReference>
<evidence type="ECO:0000256" key="2">
    <source>
        <dbReference type="ARBA" id="ARBA00023125"/>
    </source>
</evidence>
<feature type="domain" description="HTH araC/xylS-type" evidence="5">
    <location>
        <begin position="233"/>
        <end position="331"/>
    </location>
</feature>
<evidence type="ECO:0000313" key="6">
    <source>
        <dbReference type="EMBL" id="MFB9199831.1"/>
    </source>
</evidence>
<dbReference type="Gene3D" id="1.10.10.60">
    <property type="entry name" value="Homeodomain-like"/>
    <property type="match status" value="1"/>
</dbReference>
<dbReference type="InterPro" id="IPR009057">
    <property type="entry name" value="Homeodomain-like_sf"/>
</dbReference>